<dbReference type="AlphaFoldDB" id="A0A2P4Y8V7"/>
<comment type="caution">
    <text evidence="2">The sequence shown here is derived from an EMBL/GenBank/DDBJ whole genome shotgun (WGS) entry which is preliminary data.</text>
</comment>
<dbReference type="EMBL" id="NCKW01004906">
    <property type="protein sequence ID" value="POM74240.1"/>
    <property type="molecule type" value="Genomic_DNA"/>
</dbReference>
<evidence type="ECO:0000313" key="2">
    <source>
        <dbReference type="EMBL" id="POM74240.1"/>
    </source>
</evidence>
<accession>A0A2P4Y8V7</accession>
<gene>
    <name evidence="2" type="ORF">PHPALM_8836</name>
</gene>
<keyword evidence="3" id="KW-1185">Reference proteome</keyword>
<proteinExistence type="predicted"/>
<dbReference type="Proteomes" id="UP000237271">
    <property type="component" value="Unassembled WGS sequence"/>
</dbReference>
<feature type="compositionally biased region" description="Polar residues" evidence="1">
    <location>
        <begin position="64"/>
        <end position="83"/>
    </location>
</feature>
<sequence length="489" mass="52541">MATPPASQPSLASPIVPVTSAHGSKTSAELPVRGVSAFGVSSDRGNPVIDLTTSCETGPGSGPFSRTSSLRQPSSPCDTTSDATIKSSSVDQATMDPVSTLVVEQVNRHHNEHIHLARLIAFALTQPPEPSDSTQRQAILHAESASALVDILRGRHQPPNSSAELAQLRVDLHSTEASNTSFQKRLGSALDQDAQLKLQLETSERECHIWRRETDKLVGLITSLRKALTTSGAELKQAQTAQSAEVTTTRSALHAAELMIKGRDEEIAALSKSIVERDEAYKILQEIVLSLDDDGSHKLFHAKKTINEMRETILRQNRVIGRQGFVPMHDPHMAAGAGLGVPGMDPASLKLNARFCRLLAERFPEVMQIPDGEDRVVELRICSRQSGSAGVQVSASSSAAIPTPGSSSAAALPPSSSSAGTHVPLRHRPLRSIEALRRVRKDKLTPSHRLSVLANTESATTAGPRKRKVVLPPLQSYGQPSPEEEGFQQ</sequence>
<dbReference type="OrthoDB" id="128563at2759"/>
<feature type="region of interest" description="Disordered" evidence="1">
    <location>
        <begin position="53"/>
        <end position="83"/>
    </location>
</feature>
<reference evidence="2 3" key="1">
    <citation type="journal article" date="2017" name="Genome Biol. Evol.">
        <title>Phytophthora megakarya and P. palmivora, closely related causal agents of cacao black pod rot, underwent increases in genome sizes and gene numbers by different mechanisms.</title>
        <authorList>
            <person name="Ali S.S."/>
            <person name="Shao J."/>
            <person name="Lary D.J."/>
            <person name="Kronmiller B."/>
            <person name="Shen D."/>
            <person name="Strem M.D."/>
            <person name="Amoako-Attah I."/>
            <person name="Akrofi A.Y."/>
            <person name="Begoude B.A."/>
            <person name="Ten Hoopen G.M."/>
            <person name="Coulibaly K."/>
            <person name="Kebe B.I."/>
            <person name="Melnick R.L."/>
            <person name="Guiltinan M.J."/>
            <person name="Tyler B.M."/>
            <person name="Meinhardt L.W."/>
            <person name="Bailey B.A."/>
        </authorList>
    </citation>
    <scope>NUCLEOTIDE SEQUENCE [LARGE SCALE GENOMIC DNA]</scope>
    <source>
        <strain evidence="3">sbr112.9</strain>
    </source>
</reference>
<evidence type="ECO:0000313" key="3">
    <source>
        <dbReference type="Proteomes" id="UP000237271"/>
    </source>
</evidence>
<feature type="region of interest" description="Disordered" evidence="1">
    <location>
        <begin position="392"/>
        <end position="429"/>
    </location>
</feature>
<protein>
    <submittedName>
        <fullName evidence="2">Uncharacterized protein</fullName>
    </submittedName>
</protein>
<feature type="region of interest" description="Disordered" evidence="1">
    <location>
        <begin position="1"/>
        <end position="31"/>
    </location>
</feature>
<feature type="compositionally biased region" description="Low complexity" evidence="1">
    <location>
        <begin position="392"/>
        <end position="421"/>
    </location>
</feature>
<feature type="region of interest" description="Disordered" evidence="1">
    <location>
        <begin position="447"/>
        <end position="489"/>
    </location>
</feature>
<organism evidence="2 3">
    <name type="scientific">Phytophthora palmivora</name>
    <dbReference type="NCBI Taxonomy" id="4796"/>
    <lineage>
        <taxon>Eukaryota</taxon>
        <taxon>Sar</taxon>
        <taxon>Stramenopiles</taxon>
        <taxon>Oomycota</taxon>
        <taxon>Peronosporomycetes</taxon>
        <taxon>Peronosporales</taxon>
        <taxon>Peronosporaceae</taxon>
        <taxon>Phytophthora</taxon>
    </lineage>
</organism>
<evidence type="ECO:0000256" key="1">
    <source>
        <dbReference type="SAM" id="MobiDB-lite"/>
    </source>
</evidence>
<name>A0A2P4Y8V7_9STRA</name>